<dbReference type="InterPro" id="IPR009057">
    <property type="entry name" value="Homeodomain-like_sf"/>
</dbReference>
<dbReference type="EMBL" id="CP052766">
    <property type="protein sequence ID" value="QJR81368.1"/>
    <property type="molecule type" value="Genomic_DNA"/>
</dbReference>
<dbReference type="PANTHER" id="PTHR43280:SF29">
    <property type="entry name" value="ARAC-FAMILY TRANSCRIPTIONAL REGULATOR"/>
    <property type="match status" value="1"/>
</dbReference>
<keyword evidence="2" id="KW-0238">DNA-binding</keyword>
<dbReference type="RefSeq" id="WP_075607341.1">
    <property type="nucleotide sequence ID" value="NZ_CP052766.1"/>
</dbReference>
<accession>A0A6M4MES1</accession>
<evidence type="ECO:0000256" key="2">
    <source>
        <dbReference type="ARBA" id="ARBA00023125"/>
    </source>
</evidence>
<evidence type="ECO:0000313" key="6">
    <source>
        <dbReference type="EMBL" id="QJR81368.1"/>
    </source>
</evidence>
<feature type="transmembrane region" description="Helical" evidence="4">
    <location>
        <begin position="108"/>
        <end position="126"/>
    </location>
</feature>
<dbReference type="InterPro" id="IPR018060">
    <property type="entry name" value="HTH_AraC"/>
</dbReference>
<feature type="transmembrane region" description="Helical" evidence="4">
    <location>
        <begin position="81"/>
        <end position="101"/>
    </location>
</feature>
<dbReference type="AlphaFoldDB" id="A0A6M4MES1"/>
<keyword evidence="1" id="KW-0805">Transcription regulation</keyword>
<dbReference type="PROSITE" id="PS01124">
    <property type="entry name" value="HTH_ARAC_FAMILY_2"/>
    <property type="match status" value="1"/>
</dbReference>
<feature type="domain" description="HTH araC/xylS-type" evidence="5">
    <location>
        <begin position="269"/>
        <end position="370"/>
    </location>
</feature>
<sequence>MDKTLFNFHDFTLLLIAFECAVAAIYIGFNKPLKRQNSLLLVAFFVIHTFIALHELILWGHTFRYWVLDFSPNIFFLLNSFYVLDTPLLYLFICSLVNPVFRLKPVHALHLIPALIMAGFLYTHFYSLSIDERIIQVRTYSFADLNYTAMDFAMKLYRLIFVGLAIRLILHSFPALHRIHAPEWLGKAASAFAVVLVWELMLSGIKLYHALFTLPNYDIVEIVGLTDYYLLFLLLNLILFWSASSLIKKEQPKPVDKEPVNLSYVEKLERSMAVEKLYLNQNLSFERLAENLDIPVKDLSHTINRHYNVNFYEYLNGYRIQEARRLLEDPTQSHRSITDIFYDAGFNSKSVYNTLFKKKFSLTPSQYRKQFASRQLHSDAVS</sequence>
<keyword evidence="7" id="KW-1185">Reference proteome</keyword>
<evidence type="ECO:0000313" key="7">
    <source>
        <dbReference type="Proteomes" id="UP000219285"/>
    </source>
</evidence>
<feature type="transmembrane region" description="Helical" evidence="4">
    <location>
        <begin position="228"/>
        <end position="247"/>
    </location>
</feature>
<feature type="transmembrane region" description="Helical" evidence="4">
    <location>
        <begin position="39"/>
        <end position="61"/>
    </location>
</feature>
<dbReference type="SUPFAM" id="SSF46689">
    <property type="entry name" value="Homeodomain-like"/>
    <property type="match status" value="1"/>
</dbReference>
<name>A0A6M4MES1_9ALTE</name>
<feature type="transmembrane region" description="Helical" evidence="4">
    <location>
        <begin position="188"/>
        <end position="208"/>
    </location>
</feature>
<reference evidence="7" key="1">
    <citation type="submission" date="2014-12" db="EMBL/GenBank/DDBJ databases">
        <title>Complete genome sequence of a multi-drug resistant Klebsiella pneumoniae.</title>
        <authorList>
            <person name="Hua X."/>
            <person name="Chen Q."/>
            <person name="Li X."/>
            <person name="Feng Y."/>
            <person name="Ruan Z."/>
            <person name="Yu Y."/>
        </authorList>
    </citation>
    <scope>NUCLEOTIDE SEQUENCE [LARGE SCALE GENOMIC DNA]</scope>
    <source>
        <strain evidence="7">5.12</strain>
    </source>
</reference>
<reference evidence="6 7" key="2">
    <citation type="submission" date="2020-04" db="EMBL/GenBank/DDBJ databases">
        <title>Complete genome sequence of Alteromonas pelagimontana 5.12T.</title>
        <authorList>
            <person name="Sinha R.K."/>
            <person name="Krishnan K.P."/>
            <person name="Kurian J.P."/>
        </authorList>
    </citation>
    <scope>NUCLEOTIDE SEQUENCE [LARGE SCALE GENOMIC DNA]</scope>
    <source>
        <strain evidence="6 7">5.12</strain>
    </source>
</reference>
<protein>
    <submittedName>
        <fullName evidence="6">Helix-turn-helix transcriptional regulator</fullName>
    </submittedName>
</protein>
<dbReference type="PANTHER" id="PTHR43280">
    <property type="entry name" value="ARAC-FAMILY TRANSCRIPTIONAL REGULATOR"/>
    <property type="match status" value="1"/>
</dbReference>
<dbReference type="Gene3D" id="1.10.10.60">
    <property type="entry name" value="Homeodomain-like"/>
    <property type="match status" value="2"/>
</dbReference>
<proteinExistence type="predicted"/>
<dbReference type="GO" id="GO:0043565">
    <property type="term" value="F:sequence-specific DNA binding"/>
    <property type="evidence" value="ECO:0007669"/>
    <property type="project" value="InterPro"/>
</dbReference>
<dbReference type="GO" id="GO:0003700">
    <property type="term" value="F:DNA-binding transcription factor activity"/>
    <property type="evidence" value="ECO:0007669"/>
    <property type="project" value="InterPro"/>
</dbReference>
<dbReference type="Proteomes" id="UP000219285">
    <property type="component" value="Chromosome"/>
</dbReference>
<keyword evidence="4" id="KW-1133">Transmembrane helix</keyword>
<keyword evidence="4" id="KW-0812">Transmembrane</keyword>
<dbReference type="SMART" id="SM00342">
    <property type="entry name" value="HTH_ARAC"/>
    <property type="match status" value="1"/>
</dbReference>
<keyword evidence="3" id="KW-0804">Transcription</keyword>
<feature type="transmembrane region" description="Helical" evidence="4">
    <location>
        <begin position="6"/>
        <end position="27"/>
    </location>
</feature>
<evidence type="ECO:0000256" key="3">
    <source>
        <dbReference type="ARBA" id="ARBA00023163"/>
    </source>
</evidence>
<evidence type="ECO:0000256" key="4">
    <source>
        <dbReference type="SAM" id="Phobius"/>
    </source>
</evidence>
<dbReference type="KEGG" id="apel:CA267_011560"/>
<dbReference type="OrthoDB" id="345413at2"/>
<organism evidence="6 7">
    <name type="scientific">Alteromonas pelagimontana</name>
    <dbReference type="NCBI Taxonomy" id="1858656"/>
    <lineage>
        <taxon>Bacteria</taxon>
        <taxon>Pseudomonadati</taxon>
        <taxon>Pseudomonadota</taxon>
        <taxon>Gammaproteobacteria</taxon>
        <taxon>Alteromonadales</taxon>
        <taxon>Alteromonadaceae</taxon>
        <taxon>Alteromonas/Salinimonas group</taxon>
        <taxon>Alteromonas</taxon>
    </lineage>
</organism>
<keyword evidence="4" id="KW-0472">Membrane</keyword>
<dbReference type="Pfam" id="PF12833">
    <property type="entry name" value="HTH_18"/>
    <property type="match status" value="1"/>
</dbReference>
<gene>
    <name evidence="6" type="ORF">CA267_011560</name>
</gene>
<feature type="transmembrane region" description="Helical" evidence="4">
    <location>
        <begin position="156"/>
        <end position="176"/>
    </location>
</feature>
<evidence type="ECO:0000256" key="1">
    <source>
        <dbReference type="ARBA" id="ARBA00023015"/>
    </source>
</evidence>
<evidence type="ECO:0000259" key="5">
    <source>
        <dbReference type="PROSITE" id="PS01124"/>
    </source>
</evidence>